<keyword evidence="2" id="KW-1185">Reference proteome</keyword>
<proteinExistence type="predicted"/>
<comment type="caution">
    <text evidence="1">The sequence shown here is derived from an EMBL/GenBank/DDBJ whole genome shotgun (WGS) entry which is preliminary data.</text>
</comment>
<dbReference type="RefSeq" id="WP_276265307.1">
    <property type="nucleotide sequence ID" value="NZ_JARJLM010000255.1"/>
</dbReference>
<organism evidence="1 2">
    <name type="scientific">Cupriavidus basilensis</name>
    <dbReference type="NCBI Taxonomy" id="68895"/>
    <lineage>
        <taxon>Bacteria</taxon>
        <taxon>Pseudomonadati</taxon>
        <taxon>Pseudomonadota</taxon>
        <taxon>Betaproteobacteria</taxon>
        <taxon>Burkholderiales</taxon>
        <taxon>Burkholderiaceae</taxon>
        <taxon>Cupriavidus</taxon>
    </lineage>
</organism>
<protein>
    <recommendedName>
        <fullName evidence="3">Suppressor of fused domain protein</fullName>
    </recommendedName>
</protein>
<accession>A0ABT6ANH5</accession>
<sequence length="265" mass="28462">MRWWERLLGEMQQNTKQDAHAPDPALGSAAAPVTTGIGDNCDAATQAMLEATANSRDAFYASLGALEPDVLAPLINPALMGGPTWPALRQAWSVIRRPDSTAVASNGLSDPFEQTNAAPVALGFGIEVFAEARGQIAEMSRSWLFDLTYQVSQNVASHGQCLDLLARYGVLSMLLEVKGLPLEWLSGEGKAGVLIGLPAKSVPATFDTPYGEVRMVALTLLRPEELAFLETSEEISVNRRWLAENFASVPDGHVNDLGRSPFVTA</sequence>
<evidence type="ECO:0000313" key="1">
    <source>
        <dbReference type="EMBL" id="MDF3834169.1"/>
    </source>
</evidence>
<gene>
    <name evidence="1" type="ORF">P3W85_14565</name>
</gene>
<dbReference type="Proteomes" id="UP001216674">
    <property type="component" value="Unassembled WGS sequence"/>
</dbReference>
<evidence type="ECO:0000313" key="2">
    <source>
        <dbReference type="Proteomes" id="UP001216674"/>
    </source>
</evidence>
<reference evidence="1 2" key="1">
    <citation type="submission" date="2023-03" db="EMBL/GenBank/DDBJ databases">
        <title>Draft assemblies of triclosan tolerant bacteria isolated from returned activated sludge.</title>
        <authorList>
            <person name="Van Hamelsveld S."/>
        </authorList>
    </citation>
    <scope>NUCLEOTIDE SEQUENCE [LARGE SCALE GENOMIC DNA]</scope>
    <source>
        <strain evidence="1 2">GW210010_S58</strain>
    </source>
</reference>
<name>A0ABT6ANH5_9BURK</name>
<evidence type="ECO:0008006" key="3">
    <source>
        <dbReference type="Google" id="ProtNLM"/>
    </source>
</evidence>
<dbReference type="EMBL" id="JARJLM010000255">
    <property type="protein sequence ID" value="MDF3834169.1"/>
    <property type="molecule type" value="Genomic_DNA"/>
</dbReference>